<dbReference type="EMBL" id="JAGSNF010000004">
    <property type="protein sequence ID" value="MBR7742640.1"/>
    <property type="molecule type" value="Genomic_DNA"/>
</dbReference>
<sequence length="194" mass="20383">MRTRRQEAGQAVTALVVAATLLVVGAALALVYRGSAAASQASTIQSGADAAALAGAQRVADQAWGKIQASLNSRRGEWHGNDGFGRAQSYASRNDTRLTTYSYFPLADRVEATVTSDFRTETGSPERASAVAETGRRLAVCIVVTIPGSVTGYETTATCGDITVDVYVDPSGGTVTLLTPPGQLKKEFRVRLVE</sequence>
<evidence type="ECO:0000313" key="1">
    <source>
        <dbReference type="EMBL" id="MBR7742640.1"/>
    </source>
</evidence>
<dbReference type="RefSeq" id="WP_211601795.1">
    <property type="nucleotide sequence ID" value="NZ_JAGSNF010000004.1"/>
</dbReference>
<reference evidence="1" key="1">
    <citation type="submission" date="2021-04" db="EMBL/GenBank/DDBJ databases">
        <title>Phycicoccus avicenniae sp. nov., a novel endophytic actinomycetes isolated from branch of Avicennia mariana.</title>
        <authorList>
            <person name="Tuo L."/>
        </authorList>
    </citation>
    <scope>NUCLEOTIDE SEQUENCE</scope>
    <source>
        <strain evidence="1">BSK3Z-2</strain>
    </source>
</reference>
<name>A0A941HZ82_9MICO</name>
<protein>
    <submittedName>
        <fullName evidence="1">Uncharacterized protein</fullName>
    </submittedName>
</protein>
<keyword evidence="2" id="KW-1185">Reference proteome</keyword>
<evidence type="ECO:0000313" key="2">
    <source>
        <dbReference type="Proteomes" id="UP000677016"/>
    </source>
</evidence>
<dbReference type="AlphaFoldDB" id="A0A941HZ82"/>
<dbReference type="Proteomes" id="UP000677016">
    <property type="component" value="Unassembled WGS sequence"/>
</dbReference>
<proteinExistence type="predicted"/>
<gene>
    <name evidence="1" type="ORF">KC207_04980</name>
</gene>
<comment type="caution">
    <text evidence="1">The sequence shown here is derived from an EMBL/GenBank/DDBJ whole genome shotgun (WGS) entry which is preliminary data.</text>
</comment>
<organism evidence="1 2">
    <name type="scientific">Phycicoccus avicenniae</name>
    <dbReference type="NCBI Taxonomy" id="2828860"/>
    <lineage>
        <taxon>Bacteria</taxon>
        <taxon>Bacillati</taxon>
        <taxon>Actinomycetota</taxon>
        <taxon>Actinomycetes</taxon>
        <taxon>Micrococcales</taxon>
        <taxon>Intrasporangiaceae</taxon>
        <taxon>Phycicoccus</taxon>
    </lineage>
</organism>
<accession>A0A941HZ82</accession>